<accession>U2KBP4</accession>
<reference evidence="1 2" key="1">
    <citation type="submission" date="2013-07" db="EMBL/GenBank/DDBJ databases">
        <authorList>
            <person name="Weinstock G."/>
            <person name="Sodergren E."/>
            <person name="Wylie T."/>
            <person name="Fulton L."/>
            <person name="Fulton R."/>
            <person name="Fronick C."/>
            <person name="O'Laughlin M."/>
            <person name="Godfrey J."/>
            <person name="Miner T."/>
            <person name="Herter B."/>
            <person name="Appelbaum E."/>
            <person name="Cordes M."/>
            <person name="Lek S."/>
            <person name="Wollam A."/>
            <person name="Pepin K.H."/>
            <person name="Palsikar V.B."/>
            <person name="Mitreva M."/>
            <person name="Wilson R.K."/>
        </authorList>
    </citation>
    <scope>NUCLEOTIDE SEQUENCE [LARGE SCALE GENOMIC DNA]</scope>
    <source>
        <strain evidence="1 2">ATCC 27760</strain>
    </source>
</reference>
<evidence type="ECO:0008006" key="3">
    <source>
        <dbReference type="Google" id="ProtNLM"/>
    </source>
</evidence>
<protein>
    <recommendedName>
        <fullName evidence="3">PIN domain-containing protein</fullName>
    </recommendedName>
</protein>
<dbReference type="eggNOG" id="ENOG5030M1S">
    <property type="taxonomic scope" value="Bacteria"/>
</dbReference>
<evidence type="ECO:0000313" key="1">
    <source>
        <dbReference type="EMBL" id="ERJ95946.1"/>
    </source>
</evidence>
<proteinExistence type="predicted"/>
<organism evidence="1 2">
    <name type="scientific">Ruminococcus callidus ATCC 27760</name>
    <dbReference type="NCBI Taxonomy" id="411473"/>
    <lineage>
        <taxon>Bacteria</taxon>
        <taxon>Bacillati</taxon>
        <taxon>Bacillota</taxon>
        <taxon>Clostridia</taxon>
        <taxon>Eubacteriales</taxon>
        <taxon>Oscillospiraceae</taxon>
        <taxon>Ruminococcus</taxon>
    </lineage>
</organism>
<gene>
    <name evidence="1" type="ORF">RUMCAL_01568</name>
</gene>
<dbReference type="HOGENOM" id="CLU_066188_0_0_9"/>
<dbReference type="AlphaFoldDB" id="U2KBP4"/>
<dbReference type="RefSeq" id="WP_021683039.1">
    <property type="nucleotide sequence ID" value="NZ_KI260455.1"/>
</dbReference>
<dbReference type="OrthoDB" id="2088346at2"/>
<comment type="caution">
    <text evidence="1">The sequence shown here is derived from an EMBL/GenBank/DDBJ whole genome shotgun (WGS) entry which is preliminary data.</text>
</comment>
<dbReference type="Proteomes" id="UP000016662">
    <property type="component" value="Unassembled WGS sequence"/>
</dbReference>
<dbReference type="EMBL" id="AWVF01000192">
    <property type="protein sequence ID" value="ERJ95946.1"/>
    <property type="molecule type" value="Genomic_DNA"/>
</dbReference>
<name>U2KBP4_9FIRM</name>
<keyword evidence="2" id="KW-1185">Reference proteome</keyword>
<dbReference type="PATRIC" id="fig|411473.3.peg.1276"/>
<evidence type="ECO:0000313" key="2">
    <source>
        <dbReference type="Proteomes" id="UP000016662"/>
    </source>
</evidence>
<sequence>MIYLDANAIYWYYGRDMLHLPLSDPNLDVNKLCNYLDIRTDLSLPASVLMEIVVHFRDYPDDIKNILSFIKDKNIKVLNNLPNHCFTSDELTILQLCASRDTLKKYAYKLLDVKIEIEIRHAYVFLQTISLLYADYYLKSISSLTDDIRGNVLHYLGNDFLNEMKEDHTSQLTKSLKDGYADNNKSQQYLKKKYMELLVQNCVIFQMIIDTVTKFLENEQDLYTVMCNSAQKARNSGFDEDHIMRIVVDALATDSTFLQEAKTRIPDIFREKGYTKHQAKYIKTLLSAWLERGQKLKKNDIFDMLYVGSVDKQVVNRKKSIIFDQNSYLLSFDSAVLSFICEDEWNKHLLNKFLLSNR</sequence>